<dbReference type="EMBL" id="CP159278">
    <property type="protein sequence ID" value="XCN78506.1"/>
    <property type="molecule type" value="Genomic_DNA"/>
</dbReference>
<reference evidence="2" key="2">
    <citation type="submission" date="2024-07" db="EMBL/GenBank/DDBJ databases">
        <title>A complete genome sequence for Pseudomonas syringae USA007.</title>
        <authorList>
            <person name="Baltrus D.A."/>
        </authorList>
    </citation>
    <scope>NUCLEOTIDE SEQUENCE</scope>
    <source>
        <strain evidence="2">USA007</strain>
    </source>
</reference>
<sequence length="298" mass="33116">MNNLDNSLKTSTAHPEAPKHFQVECDKSLSILWGWFGTKSSTRATLELLSEMKAYDSRLIPHEPGGIKTGSGDHFDFYVWASRTPGILNLGGDLSHMVKSIRAKDREALLDYATLCVDVIYSRACNYNSTGMITLALVQGDALGGGFEAALANDVIIAEEYARFGLPEIVFNLFPGMGAYSLLSRRVGPRIAKDMMLSGKTYSASDCLEMGVIDKIVPKDQGVTALNEYVSKIRYRKNGIAGVYKARRTVLPITHEELTTITTQWVDAALRVKEKDLCMMMRLVTKQQHKLENIQDRT</sequence>
<dbReference type="GO" id="GO:0006635">
    <property type="term" value="P:fatty acid beta-oxidation"/>
    <property type="evidence" value="ECO:0007669"/>
    <property type="project" value="TreeGrafter"/>
</dbReference>
<dbReference type="InterPro" id="IPR029045">
    <property type="entry name" value="ClpP/crotonase-like_dom_sf"/>
</dbReference>
<dbReference type="Pfam" id="PF00378">
    <property type="entry name" value="ECH_1"/>
    <property type="match status" value="1"/>
</dbReference>
<dbReference type="RefSeq" id="WP_024658747.1">
    <property type="nucleotide sequence ID" value="NZ_CP159278.1"/>
</dbReference>
<dbReference type="InterPro" id="IPR001753">
    <property type="entry name" value="Enoyl-CoA_hydra/iso"/>
</dbReference>
<dbReference type="Gene3D" id="6.20.390.30">
    <property type="match status" value="1"/>
</dbReference>
<dbReference type="Gene3D" id="3.90.226.10">
    <property type="entry name" value="2-enoyl-CoA Hydratase, Chain A, domain 1"/>
    <property type="match status" value="1"/>
</dbReference>
<dbReference type="GO" id="GO:0003824">
    <property type="term" value="F:catalytic activity"/>
    <property type="evidence" value="ECO:0007669"/>
    <property type="project" value="UniProtKB-ARBA"/>
</dbReference>
<dbReference type="AlphaFoldDB" id="A0AAU8MAR9"/>
<dbReference type="SUPFAM" id="SSF52096">
    <property type="entry name" value="ClpP/crotonase"/>
    <property type="match status" value="1"/>
</dbReference>
<dbReference type="CDD" id="cd06558">
    <property type="entry name" value="crotonase-like"/>
    <property type="match status" value="1"/>
</dbReference>
<name>A0AAU8MAR9_PSESX</name>
<dbReference type="PANTHER" id="PTHR11941:SF54">
    <property type="entry name" value="ENOYL-COA HYDRATASE, MITOCHONDRIAL"/>
    <property type="match status" value="1"/>
</dbReference>
<accession>A0AAU8MAR9</accession>
<dbReference type="NCBIfam" id="NF006452">
    <property type="entry name" value="PRK08788.1"/>
    <property type="match status" value="1"/>
</dbReference>
<evidence type="ECO:0000256" key="1">
    <source>
        <dbReference type="ARBA" id="ARBA00005254"/>
    </source>
</evidence>
<reference evidence="2" key="1">
    <citation type="journal article" date="2014" name="Genome Announc.">
        <title>Draft Genome Sequences of a Phylogenetically Diverse Suite of Pseudomonas syringae Strains from Multiple Source Populations.</title>
        <authorList>
            <person name="Baltrus D.A."/>
            <person name="Yourstone S."/>
            <person name="Lind A."/>
            <person name="Guilbaud C."/>
            <person name="Sands D.C."/>
            <person name="Jones C.D."/>
            <person name="Morris C.E."/>
            <person name="Dangl J.L."/>
        </authorList>
    </citation>
    <scope>NUCLEOTIDE SEQUENCE</scope>
    <source>
        <strain evidence="2">USA007</strain>
    </source>
</reference>
<organism evidence="2">
    <name type="scientific">Pseudomonas syringae USA007</name>
    <dbReference type="NCBI Taxonomy" id="1357288"/>
    <lineage>
        <taxon>Bacteria</taxon>
        <taxon>Pseudomonadati</taxon>
        <taxon>Pseudomonadota</taxon>
        <taxon>Gammaproteobacteria</taxon>
        <taxon>Pseudomonadales</taxon>
        <taxon>Pseudomonadaceae</taxon>
        <taxon>Pseudomonas</taxon>
        <taxon>Pseudomonas syringae</taxon>
    </lineage>
</organism>
<comment type="similarity">
    <text evidence="1">Belongs to the enoyl-CoA hydratase/isomerase family.</text>
</comment>
<evidence type="ECO:0000313" key="2">
    <source>
        <dbReference type="EMBL" id="XCN78506.1"/>
    </source>
</evidence>
<protein>
    <submittedName>
        <fullName evidence="2">Crotonase/enoyl-CoA hydratase family protein</fullName>
    </submittedName>
</protein>
<proteinExistence type="inferred from homology"/>
<gene>
    <name evidence="2" type="ORF">N027_02860</name>
</gene>
<dbReference type="PANTHER" id="PTHR11941">
    <property type="entry name" value="ENOYL-COA HYDRATASE-RELATED"/>
    <property type="match status" value="1"/>
</dbReference>